<keyword evidence="2 3" id="KW-0732">Signal</keyword>
<dbReference type="RefSeq" id="WP_183088437.1">
    <property type="nucleotide sequence ID" value="NZ_JACJUD010000002.1"/>
</dbReference>
<feature type="chain" id="PRO_5031228550" evidence="3">
    <location>
        <begin position="26"/>
        <end position="259"/>
    </location>
</feature>
<reference evidence="5 6" key="1">
    <citation type="submission" date="2020-08" db="EMBL/GenBank/DDBJ databases">
        <authorList>
            <person name="Kim C.M."/>
        </authorList>
    </citation>
    <scope>NUCLEOTIDE SEQUENCE [LARGE SCALE GENOMIC DNA]</scope>
    <source>
        <strain evidence="5 6">UL070</strain>
    </source>
</reference>
<name>A0A7W4LKK9_9GAMM</name>
<keyword evidence="6" id="KW-1185">Reference proteome</keyword>
<dbReference type="SUPFAM" id="SSF53850">
    <property type="entry name" value="Periplasmic binding protein-like II"/>
    <property type="match status" value="1"/>
</dbReference>
<comment type="caution">
    <text evidence="5">The sequence shown here is derived from an EMBL/GenBank/DDBJ whole genome shotgun (WGS) entry which is preliminary data.</text>
</comment>
<evidence type="ECO:0000256" key="1">
    <source>
        <dbReference type="ARBA" id="ARBA00010333"/>
    </source>
</evidence>
<accession>A0A7W4LKK9</accession>
<dbReference type="Gene3D" id="3.40.190.10">
    <property type="entry name" value="Periplasmic binding protein-like II"/>
    <property type="match status" value="2"/>
</dbReference>
<dbReference type="InterPro" id="IPR001638">
    <property type="entry name" value="Solute-binding_3/MltF_N"/>
</dbReference>
<organism evidence="5 6">
    <name type="scientific">Aquipseudomonas ullengensis</name>
    <dbReference type="NCBI Taxonomy" id="2759166"/>
    <lineage>
        <taxon>Bacteria</taxon>
        <taxon>Pseudomonadati</taxon>
        <taxon>Pseudomonadota</taxon>
        <taxon>Gammaproteobacteria</taxon>
        <taxon>Pseudomonadales</taxon>
        <taxon>Pseudomonadaceae</taxon>
        <taxon>Aquipseudomonas</taxon>
    </lineage>
</organism>
<protein>
    <submittedName>
        <fullName evidence="5">Transporter substrate-binding domain-containing protein</fullName>
    </submittedName>
</protein>
<evidence type="ECO:0000259" key="4">
    <source>
        <dbReference type="Pfam" id="PF00497"/>
    </source>
</evidence>
<dbReference type="AlphaFoldDB" id="A0A7W4LKK9"/>
<feature type="domain" description="Solute-binding protein family 3/N-terminal" evidence="4">
    <location>
        <begin position="48"/>
        <end position="255"/>
    </location>
</feature>
<sequence length="259" mass="29195">MRLRHKLLLHPVALLLAFLVGTAQGETLTIAGDIWCPVNCEPGSAKPGIFVELARDIFAESGIEVRYEARNWARVLQEVRRGEIDAAVGAGREDAPDFLFTETPVALSRNCFYTRQDSTWHYRGVESLPVVRLGVINDYSYGEQINAYIEAHYGQDDRVQRAAGDQALDLNLSKLMHGRLDALIENTWVIQNRLAALGHNRSDLREAGCRETNAPIYLAFSPALRDNRRYVELFEQGVRRYLADGRLQALLKAYGVDEH</sequence>
<evidence type="ECO:0000313" key="5">
    <source>
        <dbReference type="EMBL" id="MBB2494871.1"/>
    </source>
</evidence>
<comment type="similarity">
    <text evidence="1">Belongs to the bacterial solute-binding protein 3 family.</text>
</comment>
<dbReference type="Proteomes" id="UP000542720">
    <property type="component" value="Unassembled WGS sequence"/>
</dbReference>
<feature type="signal peptide" evidence="3">
    <location>
        <begin position="1"/>
        <end position="25"/>
    </location>
</feature>
<evidence type="ECO:0000313" key="6">
    <source>
        <dbReference type="Proteomes" id="UP000542720"/>
    </source>
</evidence>
<dbReference type="PANTHER" id="PTHR35936:SF25">
    <property type="entry name" value="ABC TRANSPORTER SUBSTRATE-BINDING PROTEIN"/>
    <property type="match status" value="1"/>
</dbReference>
<proteinExistence type="inferred from homology"/>
<dbReference type="EMBL" id="JACJUD010000002">
    <property type="protein sequence ID" value="MBB2494871.1"/>
    <property type="molecule type" value="Genomic_DNA"/>
</dbReference>
<dbReference type="Pfam" id="PF00497">
    <property type="entry name" value="SBP_bac_3"/>
    <property type="match status" value="1"/>
</dbReference>
<dbReference type="PANTHER" id="PTHR35936">
    <property type="entry name" value="MEMBRANE-BOUND LYTIC MUREIN TRANSGLYCOSYLASE F"/>
    <property type="match status" value="1"/>
</dbReference>
<evidence type="ECO:0000256" key="2">
    <source>
        <dbReference type="ARBA" id="ARBA00022729"/>
    </source>
</evidence>
<gene>
    <name evidence="5" type="ORF">H3H51_07540</name>
</gene>
<evidence type="ECO:0000256" key="3">
    <source>
        <dbReference type="SAM" id="SignalP"/>
    </source>
</evidence>